<protein>
    <recommendedName>
        <fullName evidence="5">15-hydroxyprostaglandin dehydrogenase [NAD(+)]</fullName>
        <ecNumber evidence="3">1.1.1.141</ecNumber>
        <ecNumber evidence="4">1.1.1.232</ecNumber>
    </recommendedName>
    <alternativeName>
        <fullName evidence="7">Eicosanoid/docosanoid dehydrogenase [NAD(+)]</fullName>
    </alternativeName>
    <alternativeName>
        <fullName evidence="6">Prostaglandin dehydrogenase 1</fullName>
    </alternativeName>
</protein>
<evidence type="ECO:0000256" key="20">
    <source>
        <dbReference type="ARBA" id="ARBA00049151"/>
    </source>
</evidence>
<evidence type="ECO:0000256" key="6">
    <source>
        <dbReference type="ARBA" id="ARBA00041812"/>
    </source>
</evidence>
<comment type="catalytic activity">
    <reaction evidence="11">
        <text>14-hydroxy-(4Z,7Z,10Z,12E,16Z,19Z)-docosahexaenoate + NAD(+) = 14-oxo-(4Z,7Z,10Z,12E,16Z,19Z)-docosahexaenoate + NADH + H(+)</text>
        <dbReference type="Rhea" id="RHEA:48952"/>
        <dbReference type="ChEBI" id="CHEBI:15378"/>
        <dbReference type="ChEBI" id="CHEBI:57540"/>
        <dbReference type="ChEBI" id="CHEBI:57945"/>
        <dbReference type="ChEBI" id="CHEBI:90866"/>
        <dbReference type="ChEBI" id="CHEBI:90867"/>
    </reaction>
    <physiologicalReaction direction="left-to-right" evidence="11">
        <dbReference type="Rhea" id="RHEA:48953"/>
    </physiologicalReaction>
</comment>
<dbReference type="GO" id="GO:0047034">
    <property type="term" value="F:15-hydroxyicosatetraenoate dehydrogenase activity"/>
    <property type="evidence" value="ECO:0007669"/>
    <property type="project" value="UniProtKB-EC"/>
</dbReference>
<dbReference type="EMBL" id="IACF01001516">
    <property type="protein sequence ID" value="LAB67211.1"/>
    <property type="molecule type" value="mRNA"/>
</dbReference>
<comment type="catalytic activity">
    <reaction evidence="10">
        <text>resolvin D1 + NAD(+) = 8-oxoresolvin D1 + NADH + H(+)</text>
        <dbReference type="Rhea" id="RHEA:50124"/>
        <dbReference type="ChEBI" id="CHEBI:15378"/>
        <dbReference type="ChEBI" id="CHEBI:57540"/>
        <dbReference type="ChEBI" id="CHEBI:57945"/>
        <dbReference type="ChEBI" id="CHEBI:132079"/>
        <dbReference type="ChEBI" id="CHEBI:132080"/>
    </reaction>
    <physiologicalReaction direction="left-to-right" evidence="10">
        <dbReference type="Rhea" id="RHEA:50125"/>
    </physiologicalReaction>
</comment>
<evidence type="ECO:0000256" key="15">
    <source>
        <dbReference type="ARBA" id="ARBA00048393"/>
    </source>
</evidence>
<dbReference type="SUPFAM" id="SSF51735">
    <property type="entry name" value="NAD(P)-binding Rossmann-fold domains"/>
    <property type="match status" value="1"/>
</dbReference>
<evidence type="ECO:0000256" key="4">
    <source>
        <dbReference type="ARBA" id="ARBA00039060"/>
    </source>
</evidence>
<evidence type="ECO:0000256" key="9">
    <source>
        <dbReference type="ARBA" id="ARBA00047325"/>
    </source>
</evidence>
<comment type="catalytic activity">
    <reaction evidence="13">
        <text>(11R)-hydroxy-(5Z,8Z,12E,14Z)-eicosatetraenoate + NAD(+) = 11-oxo-(5Z,8Z,12E,14Z)-eicosatetraenoate + NADH + H(+)</text>
        <dbReference type="Rhea" id="RHEA:48640"/>
        <dbReference type="ChEBI" id="CHEBI:15378"/>
        <dbReference type="ChEBI" id="CHEBI:57540"/>
        <dbReference type="ChEBI" id="CHEBI:57945"/>
        <dbReference type="ChEBI" id="CHEBI:78836"/>
        <dbReference type="ChEBI" id="CHEBI:90697"/>
    </reaction>
    <physiologicalReaction direction="left-to-right" evidence="13">
        <dbReference type="Rhea" id="RHEA:48641"/>
    </physiologicalReaction>
</comment>
<evidence type="ECO:0000256" key="7">
    <source>
        <dbReference type="ARBA" id="ARBA00042026"/>
    </source>
</evidence>
<dbReference type="PROSITE" id="PS00061">
    <property type="entry name" value="ADH_SHORT"/>
    <property type="match status" value="1"/>
</dbReference>
<keyword evidence="2" id="KW-0560">Oxidoreductase</keyword>
<evidence type="ECO:0000256" key="22">
    <source>
        <dbReference type="RuleBase" id="RU000363"/>
    </source>
</evidence>
<dbReference type="GO" id="GO:0005737">
    <property type="term" value="C:cytoplasm"/>
    <property type="evidence" value="ECO:0007669"/>
    <property type="project" value="TreeGrafter"/>
</dbReference>
<evidence type="ECO:0000256" key="10">
    <source>
        <dbReference type="ARBA" id="ARBA00047672"/>
    </source>
</evidence>
<evidence type="ECO:0000313" key="23">
    <source>
        <dbReference type="EMBL" id="LAB67211.1"/>
    </source>
</evidence>
<comment type="catalytic activity">
    <reaction evidence="18">
        <text>prostaglandin E2 + NAD(+) = 15-oxoprostaglandin E2 + NADH + H(+)</text>
        <dbReference type="Rhea" id="RHEA:11876"/>
        <dbReference type="ChEBI" id="CHEBI:15378"/>
        <dbReference type="ChEBI" id="CHEBI:57400"/>
        <dbReference type="ChEBI" id="CHEBI:57540"/>
        <dbReference type="ChEBI" id="CHEBI:57945"/>
        <dbReference type="ChEBI" id="CHEBI:606564"/>
        <dbReference type="EC" id="1.1.1.141"/>
    </reaction>
    <physiologicalReaction direction="left-to-right" evidence="18">
        <dbReference type="Rhea" id="RHEA:11877"/>
    </physiologicalReaction>
</comment>
<evidence type="ECO:0000256" key="21">
    <source>
        <dbReference type="ARBA" id="ARBA00049188"/>
    </source>
</evidence>
<evidence type="ECO:0000256" key="17">
    <source>
        <dbReference type="ARBA" id="ARBA00048611"/>
    </source>
</evidence>
<comment type="function">
    <text evidence="8">Catalyzes the NAD-dependent dehydrogenation (oxidation) of a broad array of hydroxylated polyunsaturated fatty acids (mainly eicosanoids and docosanoids, including prostaglandins, lipoxins and resolvins), yielding their corresponding keto (oxo) metabolites. Decreases the levels of the pro-proliferative prostaglandins such as prostaglandin E2 (whose activity is increased in cancer because of an increase in the expression of cyclooxygenase 2) and generates oxo-fatty acid products that can profoundly influence cell function by abrogating pro-inflammatory cytokine expression. Converts resolvins E1, D1 and D2 to their oxo products, which represents a mode of resolvin inactivation. Resolvin E1 plays important roles during the resolution phase of acute inflammation, while resolvins D1 and D2 have a unique role in obesity-induced adipose inflammation.</text>
</comment>
<evidence type="ECO:0000256" key="16">
    <source>
        <dbReference type="ARBA" id="ARBA00048535"/>
    </source>
</evidence>
<organism evidence="23">
    <name type="scientific">Hirondellea gigas</name>
    <dbReference type="NCBI Taxonomy" id="1518452"/>
    <lineage>
        <taxon>Eukaryota</taxon>
        <taxon>Metazoa</taxon>
        <taxon>Ecdysozoa</taxon>
        <taxon>Arthropoda</taxon>
        <taxon>Crustacea</taxon>
        <taxon>Multicrustacea</taxon>
        <taxon>Malacostraca</taxon>
        <taxon>Eumalacostraca</taxon>
        <taxon>Peracarida</taxon>
        <taxon>Amphipoda</taxon>
        <taxon>Amphilochidea</taxon>
        <taxon>Lysianassida</taxon>
        <taxon>Lysianassidira</taxon>
        <taxon>Lysianassoidea</taxon>
        <taxon>Lysianassidae</taxon>
        <taxon>Hirondellea</taxon>
    </lineage>
</organism>
<dbReference type="InterPro" id="IPR002347">
    <property type="entry name" value="SDR_fam"/>
</dbReference>
<dbReference type="Gene3D" id="3.40.50.720">
    <property type="entry name" value="NAD(P)-binding Rossmann-like Domain"/>
    <property type="match status" value="1"/>
</dbReference>
<dbReference type="InterPro" id="IPR020904">
    <property type="entry name" value="Sc_DH/Rdtase_CS"/>
</dbReference>
<dbReference type="PRINTS" id="PR00081">
    <property type="entry name" value="GDHRDH"/>
</dbReference>
<evidence type="ECO:0000256" key="5">
    <source>
        <dbReference type="ARBA" id="ARBA00040276"/>
    </source>
</evidence>
<evidence type="ECO:0000256" key="18">
    <source>
        <dbReference type="ARBA" id="ARBA00048739"/>
    </source>
</evidence>
<comment type="catalytic activity">
    <reaction evidence="21">
        <text>resolvin E1 + NAD(+) = 18-oxo-resolvin E1 + NADH + H(+)</text>
        <dbReference type="Rhea" id="RHEA:49244"/>
        <dbReference type="ChEBI" id="CHEBI:15378"/>
        <dbReference type="ChEBI" id="CHEBI:57540"/>
        <dbReference type="ChEBI" id="CHEBI:57945"/>
        <dbReference type="ChEBI" id="CHEBI:91000"/>
        <dbReference type="ChEBI" id="CHEBI:91001"/>
    </reaction>
    <physiologicalReaction direction="left-to-right" evidence="21">
        <dbReference type="Rhea" id="RHEA:49245"/>
    </physiologicalReaction>
</comment>
<comment type="similarity">
    <text evidence="1 22">Belongs to the short-chain dehydrogenases/reductases (SDR) family.</text>
</comment>
<proteinExistence type="evidence at transcript level"/>
<accession>A0A2P2HZK9</accession>
<sequence>MDHKVALVTGAARGLGRAMTVALLDKGVKVCIADVLEEVGKATTKELQEKYGQKQVYFVFCDVTKPEQFKDAWNKCEEDLGTPTLLVNNAGIGDEQNWKKTLDVNLGGCIAGTLLAMEKLTKKDGGSGGRVVNISSIAGIKTLPFGPIYSATKSGIVGFSRALGHPLHYSLTGVQVQCLCPSLAETTFIQEAMKTAFSDDIRKATAKITGTFTALTPETVAAAFVKLIEEGPNGAVLVVEGAKEPYYVYASQ</sequence>
<dbReference type="EC" id="1.1.1.232" evidence="4"/>
<dbReference type="PANTHER" id="PTHR44229">
    <property type="entry name" value="15-HYDROXYPROSTAGLANDIN DEHYDROGENASE [NAD(+)]"/>
    <property type="match status" value="1"/>
</dbReference>
<dbReference type="FunFam" id="3.40.50.720:FF:000149">
    <property type="entry name" value="15-hydroxyprostaglandin dehydrogenase [NAD(+)]"/>
    <property type="match status" value="1"/>
</dbReference>
<evidence type="ECO:0000256" key="19">
    <source>
        <dbReference type="ARBA" id="ARBA00048921"/>
    </source>
</evidence>
<dbReference type="InterPro" id="IPR036291">
    <property type="entry name" value="NAD(P)-bd_dom_sf"/>
</dbReference>
<comment type="catalytic activity">
    <reaction evidence="14">
        <text>resolvin D1 + NAD(+) = 17-oxoresolvin D1 + NADH + H(+)</text>
        <dbReference type="Rhea" id="RHEA:50128"/>
        <dbReference type="ChEBI" id="CHEBI:15378"/>
        <dbReference type="ChEBI" id="CHEBI:57540"/>
        <dbReference type="ChEBI" id="CHEBI:57945"/>
        <dbReference type="ChEBI" id="CHEBI:132079"/>
        <dbReference type="ChEBI" id="CHEBI:132081"/>
    </reaction>
    <physiologicalReaction direction="left-to-right" evidence="14">
        <dbReference type="Rhea" id="RHEA:50129"/>
    </physiologicalReaction>
</comment>
<comment type="catalytic activity">
    <reaction evidence="19">
        <text>resolvin D2 + NAD(+) = 16-oxoresolvin D2 + NADH + H(+)</text>
        <dbReference type="Rhea" id="RHEA:53588"/>
        <dbReference type="ChEBI" id="CHEBI:15378"/>
        <dbReference type="ChEBI" id="CHEBI:57540"/>
        <dbReference type="ChEBI" id="CHEBI:57945"/>
        <dbReference type="ChEBI" id="CHEBI:133367"/>
        <dbReference type="ChEBI" id="CHEBI:137498"/>
    </reaction>
    <physiologicalReaction direction="left-to-right" evidence="19">
        <dbReference type="Rhea" id="RHEA:53589"/>
    </physiologicalReaction>
</comment>
<dbReference type="Pfam" id="PF00106">
    <property type="entry name" value="adh_short"/>
    <property type="match status" value="1"/>
</dbReference>
<reference evidence="23" key="1">
    <citation type="journal article" date="2018" name="Biosci. Biotechnol. Biochem.">
        <title>Polysaccharide hydrolase of the hadal zone amphipods Hirondellea gigas.</title>
        <authorList>
            <person name="Kobayashi H."/>
            <person name="Nagahama T."/>
            <person name="Arai W."/>
            <person name="Sasagawa Y."/>
            <person name="Umeda M."/>
            <person name="Hayashi T."/>
            <person name="Nikaido I."/>
            <person name="Watanabe H."/>
            <person name="Oguri K."/>
            <person name="Kitazato H."/>
            <person name="Fujioka K."/>
            <person name="Kido Y."/>
            <person name="Takami H."/>
        </authorList>
    </citation>
    <scope>NUCLEOTIDE SEQUENCE</scope>
    <source>
        <tissue evidence="23">Whole body</tissue>
    </source>
</reference>
<comment type="catalytic activity">
    <reaction evidence="17">
        <text>prostaglandin A1 + NAD(+) = 15-oxo-prostaglandin A1 + NADH + H(+)</text>
        <dbReference type="Rhea" id="RHEA:41263"/>
        <dbReference type="ChEBI" id="CHEBI:15378"/>
        <dbReference type="ChEBI" id="CHEBI:57398"/>
        <dbReference type="ChEBI" id="CHEBI:57540"/>
        <dbReference type="ChEBI" id="CHEBI:57945"/>
        <dbReference type="ChEBI" id="CHEBI:85072"/>
    </reaction>
    <physiologicalReaction direction="left-to-right" evidence="17">
        <dbReference type="Rhea" id="RHEA:41264"/>
    </physiologicalReaction>
</comment>
<comment type="catalytic activity">
    <reaction evidence="12">
        <text>15-oxo-(5S,6R)-dihydroxy-(7E,9E,11Z)-eicosatrienoate + NADH + H(+) = (5S,6R,15S)-trihydroxy-(7E,9E,11Z)-eicosatrienoate + NAD(+)</text>
        <dbReference type="Rhea" id="RHEA:41596"/>
        <dbReference type="ChEBI" id="CHEBI:15378"/>
        <dbReference type="ChEBI" id="CHEBI:57540"/>
        <dbReference type="ChEBI" id="CHEBI:57945"/>
        <dbReference type="ChEBI" id="CHEBI:78325"/>
        <dbReference type="ChEBI" id="CHEBI:78329"/>
    </reaction>
    <physiologicalReaction direction="left-to-right" evidence="12">
        <dbReference type="Rhea" id="RHEA:41597"/>
    </physiologicalReaction>
</comment>
<comment type="catalytic activity">
    <reaction evidence="16">
        <text>lipoxin A4 + NAD(+) = 15-oxo-(5S,6R)-dihydroxy-(7E,9E,11Z,13E)-eicosatetraenoate + NADH + H(+)</text>
        <dbReference type="Rhea" id="RHEA:41572"/>
        <dbReference type="ChEBI" id="CHEBI:15378"/>
        <dbReference type="ChEBI" id="CHEBI:57540"/>
        <dbReference type="ChEBI" id="CHEBI:57945"/>
        <dbReference type="ChEBI" id="CHEBI:67026"/>
        <dbReference type="ChEBI" id="CHEBI:78311"/>
    </reaction>
    <physiologicalReaction direction="left-to-right" evidence="16">
        <dbReference type="Rhea" id="RHEA:41573"/>
    </physiologicalReaction>
</comment>
<evidence type="ECO:0000256" key="1">
    <source>
        <dbReference type="ARBA" id="ARBA00006484"/>
    </source>
</evidence>
<dbReference type="PANTHER" id="PTHR44229:SF4">
    <property type="entry name" value="15-HYDROXYPROSTAGLANDIN DEHYDROGENASE [NAD(+)]"/>
    <property type="match status" value="1"/>
</dbReference>
<evidence type="ECO:0000256" key="2">
    <source>
        <dbReference type="ARBA" id="ARBA00023002"/>
    </source>
</evidence>
<comment type="catalytic activity">
    <reaction evidence="20">
        <text>(15S)-hydroxy-(5Z,8Z,11Z,13E)-eicosatetraenoate + NAD(+) = 15-oxo-(5Z,8Z,11Z,13E)-eicosatetraenoate + NADH + H(+)</text>
        <dbReference type="Rhea" id="RHEA:23260"/>
        <dbReference type="ChEBI" id="CHEBI:15378"/>
        <dbReference type="ChEBI" id="CHEBI:57409"/>
        <dbReference type="ChEBI" id="CHEBI:57410"/>
        <dbReference type="ChEBI" id="CHEBI:57540"/>
        <dbReference type="ChEBI" id="CHEBI:57945"/>
        <dbReference type="EC" id="1.1.1.232"/>
    </reaction>
    <physiologicalReaction direction="left-to-right" evidence="20">
        <dbReference type="Rhea" id="RHEA:23261"/>
    </physiologicalReaction>
</comment>
<dbReference type="EC" id="1.1.1.141" evidence="3"/>
<comment type="catalytic activity">
    <reaction evidence="9">
        <text>prostaglandin E1 + NAD(+) = 15-oxoprostaglandin E1 + NADH + H(+)</text>
        <dbReference type="Rhea" id="RHEA:16477"/>
        <dbReference type="ChEBI" id="CHEBI:15378"/>
        <dbReference type="ChEBI" id="CHEBI:57397"/>
        <dbReference type="ChEBI" id="CHEBI:57401"/>
        <dbReference type="ChEBI" id="CHEBI:57540"/>
        <dbReference type="ChEBI" id="CHEBI:57945"/>
    </reaction>
    <physiologicalReaction direction="left-to-right" evidence="9">
        <dbReference type="Rhea" id="RHEA:16478"/>
    </physiologicalReaction>
</comment>
<evidence type="ECO:0000256" key="12">
    <source>
        <dbReference type="ARBA" id="ARBA00048140"/>
    </source>
</evidence>
<name>A0A2P2HZK9_9CRUS</name>
<evidence type="ECO:0000256" key="3">
    <source>
        <dbReference type="ARBA" id="ARBA00038968"/>
    </source>
</evidence>
<comment type="catalytic activity">
    <reaction evidence="15">
        <text>resolvin D2 + NAD(+) = 7-oxoresolvin D2 + NADH + H(+)</text>
        <dbReference type="Rhea" id="RHEA:53584"/>
        <dbReference type="ChEBI" id="CHEBI:15378"/>
        <dbReference type="ChEBI" id="CHEBI:57540"/>
        <dbReference type="ChEBI" id="CHEBI:57945"/>
        <dbReference type="ChEBI" id="CHEBI:133367"/>
        <dbReference type="ChEBI" id="CHEBI:137497"/>
    </reaction>
    <physiologicalReaction direction="left-to-right" evidence="15">
        <dbReference type="Rhea" id="RHEA:53585"/>
    </physiologicalReaction>
</comment>
<evidence type="ECO:0000256" key="11">
    <source>
        <dbReference type="ARBA" id="ARBA00048008"/>
    </source>
</evidence>
<evidence type="ECO:0000256" key="14">
    <source>
        <dbReference type="ARBA" id="ARBA00048170"/>
    </source>
</evidence>
<evidence type="ECO:0000256" key="8">
    <source>
        <dbReference type="ARBA" id="ARBA00045705"/>
    </source>
</evidence>
<evidence type="ECO:0000256" key="13">
    <source>
        <dbReference type="ARBA" id="ARBA00048144"/>
    </source>
</evidence>
<dbReference type="PRINTS" id="PR00080">
    <property type="entry name" value="SDRFAMILY"/>
</dbReference>
<dbReference type="GO" id="GO:0016404">
    <property type="term" value="F:15-hydroxyprostaglandin dehydrogenase (NAD+) activity"/>
    <property type="evidence" value="ECO:0007669"/>
    <property type="project" value="UniProtKB-EC"/>
</dbReference>
<dbReference type="AlphaFoldDB" id="A0A2P2HZK9"/>